<dbReference type="PIRSF" id="PIRSF001220">
    <property type="entry name" value="L-ASNase_gatD"/>
    <property type="match status" value="1"/>
</dbReference>
<proteinExistence type="predicted"/>
<dbReference type="Gene3D" id="3.40.50.1170">
    <property type="entry name" value="L-asparaginase, N-terminal domain"/>
    <property type="match status" value="1"/>
</dbReference>
<dbReference type="AlphaFoldDB" id="A0A8T3YM98"/>
<dbReference type="InterPro" id="IPR036152">
    <property type="entry name" value="Asp/glu_Ase-like_sf"/>
</dbReference>
<name>A0A8T3YM98_9ARCH</name>
<dbReference type="PROSITE" id="PS51732">
    <property type="entry name" value="ASN_GLN_ASE_3"/>
    <property type="match status" value="1"/>
</dbReference>
<reference evidence="2" key="1">
    <citation type="submission" date="2020-07" db="EMBL/GenBank/DDBJ databases">
        <title>Huge and variable diversity of episymbiotic CPR bacteria and DPANN archaea in groundwater ecosystems.</title>
        <authorList>
            <person name="He C.Y."/>
            <person name="Keren R."/>
            <person name="Whittaker M."/>
            <person name="Farag I.F."/>
            <person name="Doudna J."/>
            <person name="Cate J.H.D."/>
            <person name="Banfield J.F."/>
        </authorList>
    </citation>
    <scope>NUCLEOTIDE SEQUENCE</scope>
    <source>
        <strain evidence="2">NC_groundwater_1296_Ag_S-0.2um_52_80</strain>
    </source>
</reference>
<dbReference type="InterPro" id="IPR027474">
    <property type="entry name" value="L-asparaginase_N"/>
</dbReference>
<evidence type="ECO:0000313" key="2">
    <source>
        <dbReference type="EMBL" id="MBI4210426.1"/>
    </source>
</evidence>
<feature type="domain" description="L-asparaginase N-terminal" evidence="1">
    <location>
        <begin position="3"/>
        <end position="135"/>
    </location>
</feature>
<dbReference type="EMBL" id="JACQPB010000034">
    <property type="protein sequence ID" value="MBI4210426.1"/>
    <property type="molecule type" value="Genomic_DNA"/>
</dbReference>
<dbReference type="GO" id="GO:0004067">
    <property type="term" value="F:asparaginase activity"/>
    <property type="evidence" value="ECO:0007669"/>
    <property type="project" value="UniProtKB-UniRule"/>
</dbReference>
<dbReference type="PANTHER" id="PTHR11707">
    <property type="entry name" value="L-ASPARAGINASE"/>
    <property type="match status" value="1"/>
</dbReference>
<dbReference type="InterPro" id="IPR006034">
    <property type="entry name" value="Asparaginase/glutaminase-like"/>
</dbReference>
<dbReference type="SUPFAM" id="SSF53774">
    <property type="entry name" value="Glutaminase/Asparaginase"/>
    <property type="match status" value="1"/>
</dbReference>
<dbReference type="Proteomes" id="UP000732298">
    <property type="component" value="Unassembled WGS sequence"/>
</dbReference>
<comment type="caution">
    <text evidence="2">The sequence shown here is derived from an EMBL/GenBank/DDBJ whole genome shotgun (WGS) entry which is preliminary data.</text>
</comment>
<protein>
    <submittedName>
        <fullName evidence="2">Asparaginase</fullName>
    </submittedName>
</protein>
<evidence type="ECO:0000313" key="3">
    <source>
        <dbReference type="Proteomes" id="UP000732298"/>
    </source>
</evidence>
<dbReference type="PIRSF" id="PIRSF500176">
    <property type="entry name" value="L_ASNase"/>
    <property type="match status" value="1"/>
</dbReference>
<sequence>MVSFIPEVNGIADLDIVDLVMTDSSNLQPHHWVSVAKKIYEKRNEVDGVVITQGTDTLHYTASALSFLLQNLPFPVVVTGSQVPPHKIGSDAKRNMLDAFRVATETDICEVLVVFNSKILRGNRSKKSGNWNSRRLKALVCYHLG</sequence>
<dbReference type="SMART" id="SM00870">
    <property type="entry name" value="Asparaginase"/>
    <property type="match status" value="1"/>
</dbReference>
<evidence type="ECO:0000259" key="1">
    <source>
        <dbReference type="Pfam" id="PF00710"/>
    </source>
</evidence>
<gene>
    <name evidence="2" type="ORF">HY544_02890</name>
</gene>
<accession>A0A8T3YM98</accession>
<dbReference type="PANTHER" id="PTHR11707:SF28">
    <property type="entry name" value="60 KDA LYSOPHOSPHOLIPASE"/>
    <property type="match status" value="1"/>
</dbReference>
<organism evidence="2 3">
    <name type="scientific">Candidatus Iainarchaeum sp</name>
    <dbReference type="NCBI Taxonomy" id="3101447"/>
    <lineage>
        <taxon>Archaea</taxon>
        <taxon>Candidatus Iainarchaeota</taxon>
        <taxon>Candidatus Iainarchaeia</taxon>
        <taxon>Candidatus Iainarchaeales</taxon>
        <taxon>Candidatus Iainarchaeaceae</taxon>
        <taxon>Candidatus Iainarchaeum</taxon>
    </lineage>
</organism>
<dbReference type="Pfam" id="PF00710">
    <property type="entry name" value="Asparaginase"/>
    <property type="match status" value="1"/>
</dbReference>
<dbReference type="InterPro" id="IPR037152">
    <property type="entry name" value="L-asparaginase_N_sf"/>
</dbReference>